<dbReference type="Proteomes" id="UP001055057">
    <property type="component" value="Unassembled WGS sequence"/>
</dbReference>
<evidence type="ECO:0000313" key="2">
    <source>
        <dbReference type="EMBL" id="GJE59063.1"/>
    </source>
</evidence>
<evidence type="ECO:0000313" key="3">
    <source>
        <dbReference type="Proteomes" id="UP001055057"/>
    </source>
</evidence>
<dbReference type="RefSeq" id="WP_238181655.1">
    <property type="nucleotide sequence ID" value="NZ_BPRB01000061.1"/>
</dbReference>
<feature type="chain" id="PRO_5045205206" evidence="1">
    <location>
        <begin position="21"/>
        <end position="130"/>
    </location>
</feature>
<reference evidence="2" key="2">
    <citation type="submission" date="2021-08" db="EMBL/GenBank/DDBJ databases">
        <authorList>
            <person name="Tani A."/>
            <person name="Ola A."/>
            <person name="Ogura Y."/>
            <person name="Katsura K."/>
            <person name="Hayashi T."/>
        </authorList>
    </citation>
    <scope>NUCLEOTIDE SEQUENCE</scope>
    <source>
        <strain evidence="2">DSM 23632</strain>
    </source>
</reference>
<keyword evidence="1" id="KW-0732">Signal</keyword>
<sequence length="130" mass="13637">MNAALLALPILALATATALAAGPGERAEGSYERAGAYSQSAKVIVMDAPDDFAASFQTSTAGCVGSVGALGKATGPREIVFTKRDETGGLCRLTMRFTPDFRSAEISEDKCLYWHGAACDFSGRLKRVGR</sequence>
<name>A0ABQ4TYJ1_9HYPH</name>
<organism evidence="2 3">
    <name type="scientific">Methylobacterium trifolii</name>
    <dbReference type="NCBI Taxonomy" id="1003092"/>
    <lineage>
        <taxon>Bacteria</taxon>
        <taxon>Pseudomonadati</taxon>
        <taxon>Pseudomonadota</taxon>
        <taxon>Alphaproteobacteria</taxon>
        <taxon>Hyphomicrobiales</taxon>
        <taxon>Methylobacteriaceae</taxon>
        <taxon>Methylobacterium</taxon>
    </lineage>
</organism>
<comment type="caution">
    <text evidence="2">The sequence shown here is derived from an EMBL/GenBank/DDBJ whole genome shotgun (WGS) entry which is preliminary data.</text>
</comment>
<feature type="signal peptide" evidence="1">
    <location>
        <begin position="1"/>
        <end position="20"/>
    </location>
</feature>
<keyword evidence="3" id="KW-1185">Reference proteome</keyword>
<reference evidence="2" key="1">
    <citation type="journal article" date="2021" name="Front. Microbiol.">
        <title>Comprehensive Comparative Genomics and Phenotyping of Methylobacterium Species.</title>
        <authorList>
            <person name="Alessa O."/>
            <person name="Ogura Y."/>
            <person name="Fujitani Y."/>
            <person name="Takami H."/>
            <person name="Hayashi T."/>
            <person name="Sahin N."/>
            <person name="Tani A."/>
        </authorList>
    </citation>
    <scope>NUCLEOTIDE SEQUENCE</scope>
    <source>
        <strain evidence="2">DSM 23632</strain>
    </source>
</reference>
<gene>
    <name evidence="2" type="ORF">MPOCJGCO_1150</name>
</gene>
<dbReference type="EMBL" id="BPRB01000061">
    <property type="protein sequence ID" value="GJE59063.1"/>
    <property type="molecule type" value="Genomic_DNA"/>
</dbReference>
<protein>
    <submittedName>
        <fullName evidence="2">Uncharacterized protein</fullName>
    </submittedName>
</protein>
<proteinExistence type="predicted"/>
<evidence type="ECO:0000256" key="1">
    <source>
        <dbReference type="SAM" id="SignalP"/>
    </source>
</evidence>
<accession>A0ABQ4TYJ1</accession>